<keyword evidence="3" id="KW-1185">Reference proteome</keyword>
<evidence type="ECO:0000313" key="2">
    <source>
        <dbReference type="EMBL" id="KAK5847867.1"/>
    </source>
</evidence>
<proteinExistence type="predicted"/>
<name>A0AAN7WRI1_ELEMC</name>
<feature type="region of interest" description="Disordered" evidence="1">
    <location>
        <begin position="21"/>
        <end position="51"/>
    </location>
</feature>
<organism evidence="2 3">
    <name type="scientific">Eleginops maclovinus</name>
    <name type="common">Patagonian blennie</name>
    <name type="synonym">Eleginus maclovinus</name>
    <dbReference type="NCBI Taxonomy" id="56733"/>
    <lineage>
        <taxon>Eukaryota</taxon>
        <taxon>Metazoa</taxon>
        <taxon>Chordata</taxon>
        <taxon>Craniata</taxon>
        <taxon>Vertebrata</taxon>
        <taxon>Euteleostomi</taxon>
        <taxon>Actinopterygii</taxon>
        <taxon>Neopterygii</taxon>
        <taxon>Teleostei</taxon>
        <taxon>Neoteleostei</taxon>
        <taxon>Acanthomorphata</taxon>
        <taxon>Eupercaria</taxon>
        <taxon>Perciformes</taxon>
        <taxon>Notothenioidei</taxon>
        <taxon>Eleginopidae</taxon>
        <taxon>Eleginops</taxon>
    </lineage>
</organism>
<dbReference type="Proteomes" id="UP001346869">
    <property type="component" value="Unassembled WGS sequence"/>
</dbReference>
<accession>A0AAN7WRI1</accession>
<dbReference type="AlphaFoldDB" id="A0AAN7WRI1"/>
<reference evidence="2 3" key="2">
    <citation type="journal article" date="2023" name="Mol. Biol. Evol.">
        <title>Genomics of Secondarily Temperate Adaptation in the Only Non-Antarctic Icefish.</title>
        <authorList>
            <person name="Rivera-Colon A.G."/>
            <person name="Rayamajhi N."/>
            <person name="Minhas B.F."/>
            <person name="Madrigal G."/>
            <person name="Bilyk K.T."/>
            <person name="Yoon V."/>
            <person name="Hune M."/>
            <person name="Gregory S."/>
            <person name="Cheng C.H.C."/>
            <person name="Catchen J.M."/>
        </authorList>
    </citation>
    <scope>NUCLEOTIDE SEQUENCE [LARGE SCALE GENOMIC DNA]</scope>
    <source>
        <strain evidence="2">JMC-PN-2008</strain>
    </source>
</reference>
<sequence>MRVFPMEGPSRLRVSHPQRLKGGLEGTRAAAAALDEASDPAERDPTQQGSTETRVLIIQAGGHGVKPACPGADEPFH</sequence>
<reference evidence="2 3" key="1">
    <citation type="journal article" date="2023" name="Genes (Basel)">
        <title>Chromosome-Level Genome Assembly and Circadian Gene Repertoire of the Patagonia Blennie Eleginops maclovinus-The Closest Ancestral Proxy of Antarctic Cryonotothenioids.</title>
        <authorList>
            <person name="Cheng C.C."/>
            <person name="Rivera-Colon A.G."/>
            <person name="Minhas B.F."/>
            <person name="Wilson L."/>
            <person name="Rayamajhi N."/>
            <person name="Vargas-Chacoff L."/>
            <person name="Catchen J.M."/>
        </authorList>
    </citation>
    <scope>NUCLEOTIDE SEQUENCE [LARGE SCALE GENOMIC DNA]</scope>
    <source>
        <strain evidence="2">JMC-PN-2008</strain>
    </source>
</reference>
<evidence type="ECO:0000256" key="1">
    <source>
        <dbReference type="SAM" id="MobiDB-lite"/>
    </source>
</evidence>
<evidence type="ECO:0000313" key="3">
    <source>
        <dbReference type="Proteomes" id="UP001346869"/>
    </source>
</evidence>
<comment type="caution">
    <text evidence="2">The sequence shown here is derived from an EMBL/GenBank/DDBJ whole genome shotgun (WGS) entry which is preliminary data.</text>
</comment>
<gene>
    <name evidence="2" type="ORF">PBY51_016962</name>
</gene>
<dbReference type="EMBL" id="JAUZQC010000026">
    <property type="protein sequence ID" value="KAK5847867.1"/>
    <property type="molecule type" value="Genomic_DNA"/>
</dbReference>
<protein>
    <submittedName>
        <fullName evidence="2">Uncharacterized protein</fullName>
    </submittedName>
</protein>